<evidence type="ECO:0008006" key="3">
    <source>
        <dbReference type="Google" id="ProtNLM"/>
    </source>
</evidence>
<protein>
    <recommendedName>
        <fullName evidence="3">Tryptophan synthase beta chain-like PALP domain-containing protein</fullName>
    </recommendedName>
</protein>
<dbReference type="AlphaFoldDB" id="A0A067EDN4"/>
<gene>
    <name evidence="1" type="ORF">CISIN_1g043034mg</name>
</gene>
<organism evidence="1 2">
    <name type="scientific">Citrus sinensis</name>
    <name type="common">Sweet orange</name>
    <name type="synonym">Citrus aurantium var. sinensis</name>
    <dbReference type="NCBI Taxonomy" id="2711"/>
    <lineage>
        <taxon>Eukaryota</taxon>
        <taxon>Viridiplantae</taxon>
        <taxon>Streptophyta</taxon>
        <taxon>Embryophyta</taxon>
        <taxon>Tracheophyta</taxon>
        <taxon>Spermatophyta</taxon>
        <taxon>Magnoliopsida</taxon>
        <taxon>eudicotyledons</taxon>
        <taxon>Gunneridae</taxon>
        <taxon>Pentapetalae</taxon>
        <taxon>rosids</taxon>
        <taxon>malvids</taxon>
        <taxon>Sapindales</taxon>
        <taxon>Rutaceae</taxon>
        <taxon>Aurantioideae</taxon>
        <taxon>Citrus</taxon>
    </lineage>
</organism>
<dbReference type="Proteomes" id="UP000027120">
    <property type="component" value="Unassembled WGS sequence"/>
</dbReference>
<dbReference type="InterPro" id="IPR036052">
    <property type="entry name" value="TrpB-like_PALP_sf"/>
</dbReference>
<proteinExistence type="predicted"/>
<keyword evidence="2" id="KW-1185">Reference proteome</keyword>
<dbReference type="InterPro" id="IPR050214">
    <property type="entry name" value="Cys_Synth/Cystath_Beta-Synth"/>
</dbReference>
<evidence type="ECO:0000313" key="1">
    <source>
        <dbReference type="EMBL" id="KDO53284.1"/>
    </source>
</evidence>
<evidence type="ECO:0000313" key="2">
    <source>
        <dbReference type="Proteomes" id="UP000027120"/>
    </source>
</evidence>
<accession>A0A067EDN4</accession>
<sequence>MIKDAEDKGLITPGKSILIEITSSNTGIGLAFISAVRIAAVRGYKSYHCPTRHLHHSEYVVLSHVVMGKHLIQASCHEYCFQVSSEEAIETAQQLAHKEGLLVGISSDAAAAASIKVAKIPENDRILIVVSLISYKLYFSFCINSLVNQSPCPFCSLHEACHQFLLPSGGERYLSTELFDSITHEAETCLLIQVSFK</sequence>
<dbReference type="STRING" id="2711.A0A067EDN4"/>
<dbReference type="EMBL" id="KK785016">
    <property type="protein sequence ID" value="KDO53284.1"/>
    <property type="molecule type" value="Genomic_DNA"/>
</dbReference>
<dbReference type="PANTHER" id="PTHR10314">
    <property type="entry name" value="CYSTATHIONINE BETA-SYNTHASE"/>
    <property type="match status" value="1"/>
</dbReference>
<reference evidence="1 2" key="1">
    <citation type="submission" date="2014-04" db="EMBL/GenBank/DDBJ databases">
        <authorList>
            <consortium name="International Citrus Genome Consortium"/>
            <person name="Gmitter F."/>
            <person name="Chen C."/>
            <person name="Farmerie W."/>
            <person name="Harkins T."/>
            <person name="Desany B."/>
            <person name="Mohiuddin M."/>
            <person name="Kodira C."/>
            <person name="Borodovsky M."/>
            <person name="Lomsadze A."/>
            <person name="Burns P."/>
            <person name="Jenkins J."/>
            <person name="Prochnik S."/>
            <person name="Shu S."/>
            <person name="Chapman J."/>
            <person name="Pitluck S."/>
            <person name="Schmutz J."/>
            <person name="Rokhsar D."/>
        </authorList>
    </citation>
    <scope>NUCLEOTIDE SEQUENCE</scope>
</reference>
<dbReference type="SUPFAM" id="SSF53686">
    <property type="entry name" value="Tryptophan synthase beta subunit-like PLP-dependent enzymes"/>
    <property type="match status" value="2"/>
</dbReference>
<dbReference type="SMR" id="A0A067EDN4"/>
<dbReference type="Gene3D" id="3.40.50.1100">
    <property type="match status" value="1"/>
</dbReference>
<name>A0A067EDN4_CITSI</name>